<evidence type="ECO:0000256" key="1">
    <source>
        <dbReference type="ARBA" id="ARBA00004609"/>
    </source>
</evidence>
<evidence type="ECO:0000256" key="10">
    <source>
        <dbReference type="ARBA" id="ARBA00023288"/>
    </source>
</evidence>
<evidence type="ECO:0000256" key="4">
    <source>
        <dbReference type="ARBA" id="ARBA00022622"/>
    </source>
</evidence>
<dbReference type="GO" id="GO:0016477">
    <property type="term" value="P:cell migration"/>
    <property type="evidence" value="ECO:0007669"/>
    <property type="project" value="TreeGrafter"/>
</dbReference>
<evidence type="ECO:0000256" key="2">
    <source>
        <dbReference type="ARBA" id="ARBA00010260"/>
    </source>
</evidence>
<organism evidence="13 14">
    <name type="scientific">Aldrovandia affinis</name>
    <dbReference type="NCBI Taxonomy" id="143900"/>
    <lineage>
        <taxon>Eukaryota</taxon>
        <taxon>Metazoa</taxon>
        <taxon>Chordata</taxon>
        <taxon>Craniata</taxon>
        <taxon>Vertebrata</taxon>
        <taxon>Euteleostomi</taxon>
        <taxon>Actinopterygii</taxon>
        <taxon>Neopterygii</taxon>
        <taxon>Teleostei</taxon>
        <taxon>Notacanthiformes</taxon>
        <taxon>Halosauridae</taxon>
        <taxon>Aldrovandia</taxon>
    </lineage>
</organism>
<keyword evidence="8" id="KW-0325">Glycoprotein</keyword>
<evidence type="ECO:0000256" key="3">
    <source>
        <dbReference type="ARBA" id="ARBA00022475"/>
    </source>
</evidence>
<name>A0AAD7R7Z7_9TELE</name>
<dbReference type="GO" id="GO:1905475">
    <property type="term" value="P:regulation of protein localization to membrane"/>
    <property type="evidence" value="ECO:0007669"/>
    <property type="project" value="TreeGrafter"/>
</dbReference>
<evidence type="ECO:0000256" key="11">
    <source>
        <dbReference type="RuleBase" id="RU003518"/>
    </source>
</evidence>
<dbReference type="GO" id="GO:0009986">
    <property type="term" value="C:cell surface"/>
    <property type="evidence" value="ECO:0007669"/>
    <property type="project" value="TreeGrafter"/>
</dbReference>
<gene>
    <name evidence="13" type="ORF">AAFF_G00345560</name>
</gene>
<evidence type="ECO:0000256" key="8">
    <source>
        <dbReference type="ARBA" id="ARBA00023180"/>
    </source>
</evidence>
<dbReference type="Pfam" id="PF01153">
    <property type="entry name" value="Glypican"/>
    <property type="match status" value="2"/>
</dbReference>
<evidence type="ECO:0000256" key="7">
    <source>
        <dbReference type="ARBA" id="ARBA00023136"/>
    </source>
</evidence>
<dbReference type="PANTHER" id="PTHR10822">
    <property type="entry name" value="GLYPICAN"/>
    <property type="match status" value="1"/>
</dbReference>
<dbReference type="InterPro" id="IPR001863">
    <property type="entry name" value="Glypican"/>
</dbReference>
<dbReference type="GO" id="GO:0045202">
    <property type="term" value="C:synapse"/>
    <property type="evidence" value="ECO:0007669"/>
    <property type="project" value="TreeGrafter"/>
</dbReference>
<keyword evidence="5" id="KW-0732">Signal</keyword>
<dbReference type="PANTHER" id="PTHR10822:SF31">
    <property type="entry name" value="GLYPICAN-6"/>
    <property type="match status" value="1"/>
</dbReference>
<evidence type="ECO:0000256" key="9">
    <source>
        <dbReference type="ARBA" id="ARBA00023207"/>
    </source>
</evidence>
<keyword evidence="14" id="KW-1185">Reference proteome</keyword>
<comment type="subcellular location">
    <subcellularLocation>
        <location evidence="1 12">Cell membrane</location>
        <topology evidence="1 12">Lipid-anchor</topology>
        <topology evidence="1 12">GPI-anchor</topology>
    </subcellularLocation>
</comment>
<keyword evidence="4 12" id="KW-0336">GPI-anchor</keyword>
<dbReference type="GO" id="GO:0098552">
    <property type="term" value="C:side of membrane"/>
    <property type="evidence" value="ECO:0007669"/>
    <property type="project" value="UniProtKB-KW"/>
</dbReference>
<evidence type="ECO:0000313" key="14">
    <source>
        <dbReference type="Proteomes" id="UP001221898"/>
    </source>
</evidence>
<dbReference type="GO" id="GO:0009966">
    <property type="term" value="P:regulation of signal transduction"/>
    <property type="evidence" value="ECO:0007669"/>
    <property type="project" value="InterPro"/>
</dbReference>
<reference evidence="13" key="1">
    <citation type="journal article" date="2023" name="Science">
        <title>Genome structures resolve the early diversification of teleost fishes.</title>
        <authorList>
            <person name="Parey E."/>
            <person name="Louis A."/>
            <person name="Montfort J."/>
            <person name="Bouchez O."/>
            <person name="Roques C."/>
            <person name="Iampietro C."/>
            <person name="Lluch J."/>
            <person name="Castinel A."/>
            <person name="Donnadieu C."/>
            <person name="Desvignes T."/>
            <person name="Floi Bucao C."/>
            <person name="Jouanno E."/>
            <person name="Wen M."/>
            <person name="Mejri S."/>
            <person name="Dirks R."/>
            <person name="Jansen H."/>
            <person name="Henkel C."/>
            <person name="Chen W.J."/>
            <person name="Zahm M."/>
            <person name="Cabau C."/>
            <person name="Klopp C."/>
            <person name="Thompson A.W."/>
            <person name="Robinson-Rechavi M."/>
            <person name="Braasch I."/>
            <person name="Lecointre G."/>
            <person name="Bobe J."/>
            <person name="Postlethwait J.H."/>
            <person name="Berthelot C."/>
            <person name="Roest Crollius H."/>
            <person name="Guiguen Y."/>
        </authorList>
    </citation>
    <scope>NUCLEOTIDE SEQUENCE</scope>
    <source>
        <strain evidence="13">NC1722</strain>
    </source>
</reference>
<comment type="similarity">
    <text evidence="2 11">Belongs to the glypican family.</text>
</comment>
<dbReference type="GO" id="GO:0005886">
    <property type="term" value="C:plasma membrane"/>
    <property type="evidence" value="ECO:0007669"/>
    <property type="project" value="UniProtKB-SubCell"/>
</dbReference>
<keyword evidence="10 12" id="KW-0449">Lipoprotein</keyword>
<keyword evidence="6 12" id="KW-0654">Proteoglycan</keyword>
<evidence type="ECO:0000256" key="6">
    <source>
        <dbReference type="ARBA" id="ARBA00022974"/>
    </source>
</evidence>
<feature type="non-terminal residue" evidence="13">
    <location>
        <position position="1"/>
    </location>
</feature>
<dbReference type="Proteomes" id="UP001221898">
    <property type="component" value="Unassembled WGS sequence"/>
</dbReference>
<keyword evidence="9 12" id="KW-0357">Heparan sulfate</keyword>
<keyword evidence="7 12" id="KW-0472">Membrane</keyword>
<comment type="function">
    <text evidence="12">Cell surface proteoglycan.</text>
</comment>
<dbReference type="GO" id="GO:0005576">
    <property type="term" value="C:extracellular region"/>
    <property type="evidence" value="ECO:0007669"/>
    <property type="project" value="TreeGrafter"/>
</dbReference>
<dbReference type="AlphaFoldDB" id="A0AAD7R7Z7"/>
<keyword evidence="3" id="KW-1003">Cell membrane</keyword>
<evidence type="ECO:0000256" key="12">
    <source>
        <dbReference type="RuleBase" id="RU003519"/>
    </source>
</evidence>
<dbReference type="EMBL" id="JAINUG010000559">
    <property type="protein sequence ID" value="KAJ8366660.1"/>
    <property type="molecule type" value="Genomic_DNA"/>
</dbReference>
<accession>A0AAD7R7Z7</accession>
<proteinExistence type="inferred from homology"/>
<protein>
    <submittedName>
        <fullName evidence="13">Uncharacterized protein</fullName>
    </submittedName>
</protein>
<sequence length="237" mass="25779">VIDIKEKLKQSKMFWSALPLGICADDKVTTGESNKDQCWNGHSKGRYSLIHHSASGTARAAMGLIYHQDLVPEQDRVSQYFPEVLKDGLTSQVNNPEVEVDITRPDTFIRQQIMALRVMTNKLRNAYNGNDIYFQDYIIGTGGAAAVGSARSSPVHCGAWSVKSLPDSPRLVVTSGEAFVWGDASLLPLGCLAAEAVPLLLPFCSPGISWSGLQSFTSVQKTAPGAESFPDSRVFME</sequence>
<evidence type="ECO:0000256" key="5">
    <source>
        <dbReference type="ARBA" id="ARBA00022729"/>
    </source>
</evidence>
<comment type="caution">
    <text evidence="13">The sequence shown here is derived from an EMBL/GenBank/DDBJ whole genome shotgun (WGS) entry which is preliminary data.</text>
</comment>
<evidence type="ECO:0000313" key="13">
    <source>
        <dbReference type="EMBL" id="KAJ8366660.1"/>
    </source>
</evidence>